<comment type="subcellular location">
    <subcellularLocation>
        <location evidence="1 7">Cell inner membrane</location>
        <topology evidence="1 7">Multi-pass membrane protein</topology>
    </subcellularLocation>
</comment>
<proteinExistence type="inferred from homology"/>
<feature type="transmembrane region" description="Helical" evidence="7">
    <location>
        <begin position="276"/>
        <end position="300"/>
    </location>
</feature>
<dbReference type="InterPro" id="IPR004681">
    <property type="entry name" value="TRAP_DctM"/>
</dbReference>
<dbReference type="Proteomes" id="UP000295399">
    <property type="component" value="Unassembled WGS sequence"/>
</dbReference>
<dbReference type="OrthoDB" id="9790209at2"/>
<feature type="transmembrane region" description="Helical" evidence="7">
    <location>
        <begin position="320"/>
        <end position="347"/>
    </location>
</feature>
<evidence type="ECO:0000256" key="6">
    <source>
        <dbReference type="ARBA" id="ARBA00023136"/>
    </source>
</evidence>
<dbReference type="PANTHER" id="PTHR33362">
    <property type="entry name" value="SIALIC ACID TRAP TRANSPORTER PERMEASE PROTEIN SIAT-RELATED"/>
    <property type="match status" value="1"/>
</dbReference>
<gene>
    <name evidence="9" type="ORF">EV659_10666</name>
</gene>
<evidence type="ECO:0000259" key="8">
    <source>
        <dbReference type="Pfam" id="PF06808"/>
    </source>
</evidence>
<feature type="transmembrane region" description="Helical" evidence="7">
    <location>
        <begin position="218"/>
        <end position="240"/>
    </location>
</feature>
<organism evidence="9 10">
    <name type="scientific">Rhodothalassium salexigens DSM 2132</name>
    <dbReference type="NCBI Taxonomy" id="1188247"/>
    <lineage>
        <taxon>Bacteria</taxon>
        <taxon>Pseudomonadati</taxon>
        <taxon>Pseudomonadota</taxon>
        <taxon>Alphaproteobacteria</taxon>
        <taxon>Rhodothalassiales</taxon>
        <taxon>Rhodothalassiaceae</taxon>
        <taxon>Rhodothalassium</taxon>
    </lineage>
</organism>
<feature type="transmembrane region" description="Helical" evidence="7">
    <location>
        <begin position="172"/>
        <end position="192"/>
    </location>
</feature>
<keyword evidence="10" id="KW-1185">Reference proteome</keyword>
<keyword evidence="4 7" id="KW-0812">Transmembrane</keyword>
<keyword evidence="5 7" id="KW-1133">Transmembrane helix</keyword>
<evidence type="ECO:0000313" key="9">
    <source>
        <dbReference type="EMBL" id="TCP33908.1"/>
    </source>
</evidence>
<dbReference type="Pfam" id="PF06808">
    <property type="entry name" value="DctM"/>
    <property type="match status" value="1"/>
</dbReference>
<comment type="caution">
    <text evidence="7">Lacks conserved residue(s) required for the propagation of feature annotation.</text>
</comment>
<dbReference type="PANTHER" id="PTHR33362:SF5">
    <property type="entry name" value="C4-DICARBOXYLATE TRAP TRANSPORTER LARGE PERMEASE PROTEIN DCTM"/>
    <property type="match status" value="1"/>
</dbReference>
<dbReference type="GO" id="GO:0005886">
    <property type="term" value="C:plasma membrane"/>
    <property type="evidence" value="ECO:0007669"/>
    <property type="project" value="UniProtKB-SubCell"/>
</dbReference>
<keyword evidence="6 7" id="KW-0472">Membrane</keyword>
<evidence type="ECO:0000256" key="5">
    <source>
        <dbReference type="ARBA" id="ARBA00022989"/>
    </source>
</evidence>
<comment type="function">
    <text evidence="7">Part of the tripartite ATP-independent periplasmic (TRAP) transport system.</text>
</comment>
<dbReference type="AlphaFoldDB" id="A0A4R2PHA4"/>
<evidence type="ECO:0000256" key="1">
    <source>
        <dbReference type="ARBA" id="ARBA00004429"/>
    </source>
</evidence>
<evidence type="ECO:0000256" key="4">
    <source>
        <dbReference type="ARBA" id="ARBA00022692"/>
    </source>
</evidence>
<dbReference type="EMBL" id="SLXO01000006">
    <property type="protein sequence ID" value="TCP33908.1"/>
    <property type="molecule type" value="Genomic_DNA"/>
</dbReference>
<name>A0A4R2PHA4_RHOSA</name>
<comment type="subunit">
    <text evidence="7">The complex comprises the extracytoplasmic solute receptor protein and the two transmembrane proteins.</text>
</comment>
<accession>A0A4R2PHA4</accession>
<evidence type="ECO:0000256" key="2">
    <source>
        <dbReference type="ARBA" id="ARBA00022475"/>
    </source>
</evidence>
<keyword evidence="7" id="KW-0813">Transport</keyword>
<feature type="transmembrane region" description="Helical" evidence="7">
    <location>
        <begin position="359"/>
        <end position="377"/>
    </location>
</feature>
<feature type="transmembrane region" description="Helical" evidence="7">
    <location>
        <begin position="136"/>
        <end position="160"/>
    </location>
</feature>
<dbReference type="RefSeq" id="WP_132708574.1">
    <property type="nucleotide sequence ID" value="NZ_JACIGF010000006.1"/>
</dbReference>
<dbReference type="GO" id="GO:0022857">
    <property type="term" value="F:transmembrane transporter activity"/>
    <property type="evidence" value="ECO:0007669"/>
    <property type="project" value="UniProtKB-UniRule"/>
</dbReference>
<evidence type="ECO:0000313" key="10">
    <source>
        <dbReference type="Proteomes" id="UP000295399"/>
    </source>
</evidence>
<dbReference type="NCBIfam" id="TIGR00786">
    <property type="entry name" value="dctM"/>
    <property type="match status" value="1"/>
</dbReference>
<keyword evidence="2" id="KW-1003">Cell membrane</keyword>
<evidence type="ECO:0000256" key="7">
    <source>
        <dbReference type="RuleBase" id="RU369079"/>
    </source>
</evidence>
<dbReference type="InParanoid" id="A0A4R2PHA4"/>
<comment type="caution">
    <text evidence="9">The sequence shown here is derived from an EMBL/GenBank/DDBJ whole genome shotgun (WGS) entry which is preliminary data.</text>
</comment>
<feature type="transmembrane region" description="Helical" evidence="7">
    <location>
        <begin position="246"/>
        <end position="264"/>
    </location>
</feature>
<keyword evidence="3 7" id="KW-0997">Cell inner membrane</keyword>
<dbReference type="InterPro" id="IPR010656">
    <property type="entry name" value="DctM"/>
</dbReference>
<feature type="transmembrane region" description="Helical" evidence="7">
    <location>
        <begin position="397"/>
        <end position="425"/>
    </location>
</feature>
<feature type="transmembrane region" description="Helical" evidence="7">
    <location>
        <begin position="46"/>
        <end position="67"/>
    </location>
</feature>
<protein>
    <recommendedName>
        <fullName evidence="7">TRAP transporter large permease protein</fullName>
    </recommendedName>
</protein>
<feature type="domain" description="TRAP C4-dicarboxylate transport system permease DctM subunit" evidence="8">
    <location>
        <begin position="8"/>
        <end position="421"/>
    </location>
</feature>
<comment type="similarity">
    <text evidence="7">Belongs to the TRAP transporter large permease family.</text>
</comment>
<dbReference type="PIRSF" id="PIRSF006066">
    <property type="entry name" value="HI0050"/>
    <property type="match status" value="1"/>
</dbReference>
<sequence length="429" mass="43794">MAGLWGLLALFALLAAGLWVGLALIATGLGALALFKSVPPVTVLAFNIWTGLADAGLAPLPLFILMGELLFRGRVAERLFYALGPFTTWVPGRLLHVNVLSCALFAAACGSSAATTATVGRITVRELLDRGYDRRLVLGSLCGAGTLGFLIPPSIVLILYGVLAEVSIVDLFLAGMVPGALLALAFMAYLAVAGRRAPPPTTDRDAGHGPGGLTRGRALLDLLPVAALIAAVLGSLYAGLATPSESAVIGVAGAAVLAALDGSLSRAMLAEALRGAVRTVAMLGLILAGAFFLSRVAAYLGLPQAAAATLAGLDLPPTVLIAALVVLFIGLGMVLDGLSVIVMTLPFTAPLVAAAGFDALWFGVFLVIMVEMAQITPPVGFNLYVVQSLTGEPLSRVAWASLPFFAIMAAMIVVLVLVPALATALPAAL</sequence>
<evidence type="ECO:0000256" key="3">
    <source>
        <dbReference type="ARBA" id="ARBA00022519"/>
    </source>
</evidence>
<reference evidence="9 10" key="1">
    <citation type="submission" date="2019-03" db="EMBL/GenBank/DDBJ databases">
        <title>Genomic Encyclopedia of Type Strains, Phase IV (KMG-IV): sequencing the most valuable type-strain genomes for metagenomic binning, comparative biology and taxonomic classification.</title>
        <authorList>
            <person name="Goeker M."/>
        </authorList>
    </citation>
    <scope>NUCLEOTIDE SEQUENCE [LARGE SCALE GENOMIC DNA]</scope>
    <source>
        <strain evidence="9 10">DSM 2132</strain>
    </source>
</reference>